<dbReference type="InterPro" id="IPR020850">
    <property type="entry name" value="GED_dom"/>
</dbReference>
<dbReference type="OrthoDB" id="415706at2759"/>
<dbReference type="CDD" id="cd08771">
    <property type="entry name" value="DLP_1"/>
    <property type="match status" value="1"/>
</dbReference>
<dbReference type="GO" id="GO:0000266">
    <property type="term" value="P:mitochondrial fission"/>
    <property type="evidence" value="ECO:0007669"/>
    <property type="project" value="TreeGrafter"/>
</dbReference>
<dbReference type="InterPro" id="IPR027417">
    <property type="entry name" value="P-loop_NTPase"/>
</dbReference>
<dbReference type="PROSITE" id="PS51718">
    <property type="entry name" value="G_DYNAMIN_2"/>
    <property type="match status" value="1"/>
</dbReference>
<keyword evidence="6" id="KW-1185">Reference proteome</keyword>
<dbReference type="GO" id="GO:0016559">
    <property type="term" value="P:peroxisome fission"/>
    <property type="evidence" value="ECO:0007669"/>
    <property type="project" value="TreeGrafter"/>
</dbReference>
<dbReference type="InterPro" id="IPR030381">
    <property type="entry name" value="G_DYNAMIN_dom"/>
</dbReference>
<dbReference type="FunFam" id="3.40.50.300:FF:001425">
    <property type="entry name" value="Dynamin GTPase, putative"/>
    <property type="match status" value="1"/>
</dbReference>
<dbReference type="PANTHER" id="PTHR11566">
    <property type="entry name" value="DYNAMIN"/>
    <property type="match status" value="1"/>
</dbReference>
<keyword evidence="1" id="KW-0547">Nucleotide-binding</keyword>
<organism evidence="5 6">
    <name type="scientific">Aspergillus sydowii CBS 593.65</name>
    <dbReference type="NCBI Taxonomy" id="1036612"/>
    <lineage>
        <taxon>Eukaryota</taxon>
        <taxon>Fungi</taxon>
        <taxon>Dikarya</taxon>
        <taxon>Ascomycota</taxon>
        <taxon>Pezizomycotina</taxon>
        <taxon>Eurotiomycetes</taxon>
        <taxon>Eurotiomycetidae</taxon>
        <taxon>Eurotiales</taxon>
        <taxon>Aspergillaceae</taxon>
        <taxon>Aspergillus</taxon>
        <taxon>Aspergillus subgen. Nidulantes</taxon>
    </lineage>
</organism>
<dbReference type="STRING" id="1036612.A0A1L9TLW5"/>
<feature type="domain" description="Dynamin-type G" evidence="4">
    <location>
        <begin position="36"/>
        <end position="337"/>
    </location>
</feature>
<name>A0A1L9TLW5_9EURO</name>
<gene>
    <name evidence="5" type="ORF">ASPSYDRAFT_55991</name>
</gene>
<dbReference type="RefSeq" id="XP_040704224.1">
    <property type="nucleotide sequence ID" value="XM_040849133.1"/>
</dbReference>
<evidence type="ECO:0008006" key="7">
    <source>
        <dbReference type="Google" id="ProtNLM"/>
    </source>
</evidence>
<dbReference type="GO" id="GO:0005525">
    <property type="term" value="F:GTP binding"/>
    <property type="evidence" value="ECO:0007669"/>
    <property type="project" value="InterPro"/>
</dbReference>
<dbReference type="PROSITE" id="PS51388">
    <property type="entry name" value="GED"/>
    <property type="match status" value="1"/>
</dbReference>
<dbReference type="Pfam" id="PF00350">
    <property type="entry name" value="Dynamin_N"/>
    <property type="match status" value="1"/>
</dbReference>
<dbReference type="GO" id="GO:0008017">
    <property type="term" value="F:microtubule binding"/>
    <property type="evidence" value="ECO:0007669"/>
    <property type="project" value="TreeGrafter"/>
</dbReference>
<dbReference type="GO" id="GO:0005739">
    <property type="term" value="C:mitochondrion"/>
    <property type="evidence" value="ECO:0007669"/>
    <property type="project" value="TreeGrafter"/>
</dbReference>
<dbReference type="Pfam" id="PF01031">
    <property type="entry name" value="Dynamin_M"/>
    <property type="match status" value="1"/>
</dbReference>
<dbReference type="GO" id="GO:0048312">
    <property type="term" value="P:intracellular distribution of mitochondria"/>
    <property type="evidence" value="ECO:0007669"/>
    <property type="project" value="TreeGrafter"/>
</dbReference>
<evidence type="ECO:0000259" key="3">
    <source>
        <dbReference type="PROSITE" id="PS51388"/>
    </source>
</evidence>
<evidence type="ECO:0000256" key="1">
    <source>
        <dbReference type="ARBA" id="ARBA00022741"/>
    </source>
</evidence>
<dbReference type="InterPro" id="IPR001401">
    <property type="entry name" value="Dynamin_GTPase"/>
</dbReference>
<evidence type="ECO:0000256" key="2">
    <source>
        <dbReference type="ARBA" id="ARBA00023134"/>
    </source>
</evidence>
<dbReference type="GeneID" id="63765206"/>
<dbReference type="Gene3D" id="3.40.50.300">
    <property type="entry name" value="P-loop containing nucleotide triphosphate hydrolases"/>
    <property type="match status" value="1"/>
</dbReference>
<evidence type="ECO:0000313" key="5">
    <source>
        <dbReference type="EMBL" id="OJJ60418.1"/>
    </source>
</evidence>
<protein>
    <recommendedName>
        <fullName evidence="7">GED domain-containing protein</fullName>
    </recommendedName>
</protein>
<feature type="domain" description="GED" evidence="3">
    <location>
        <begin position="614"/>
        <end position="704"/>
    </location>
</feature>
<proteinExistence type="predicted"/>
<dbReference type="VEuPathDB" id="FungiDB:ASPSYDRAFT_55991"/>
<dbReference type="EMBL" id="KV878584">
    <property type="protein sequence ID" value="OJJ60418.1"/>
    <property type="molecule type" value="Genomic_DNA"/>
</dbReference>
<dbReference type="InterPro" id="IPR022812">
    <property type="entry name" value="Dynamin"/>
</dbReference>
<dbReference type="InterPro" id="IPR045063">
    <property type="entry name" value="Dynamin_N"/>
</dbReference>
<dbReference type="SUPFAM" id="SSF52540">
    <property type="entry name" value="P-loop containing nucleoside triphosphate hydrolases"/>
    <property type="match status" value="1"/>
</dbReference>
<dbReference type="PANTHER" id="PTHR11566:SF21">
    <property type="entry name" value="DYNAMIN RELATED PROTEIN 1, ISOFORM A"/>
    <property type="match status" value="1"/>
</dbReference>
<dbReference type="SMART" id="SM00053">
    <property type="entry name" value="DYNc"/>
    <property type="match status" value="1"/>
</dbReference>
<reference evidence="6" key="1">
    <citation type="journal article" date="2017" name="Genome Biol.">
        <title>Comparative genomics reveals high biological diversity and specific adaptations in the industrially and medically important fungal genus Aspergillus.</title>
        <authorList>
            <person name="de Vries R.P."/>
            <person name="Riley R."/>
            <person name="Wiebenga A."/>
            <person name="Aguilar-Osorio G."/>
            <person name="Amillis S."/>
            <person name="Uchima C.A."/>
            <person name="Anderluh G."/>
            <person name="Asadollahi M."/>
            <person name="Askin M."/>
            <person name="Barry K."/>
            <person name="Battaglia E."/>
            <person name="Bayram O."/>
            <person name="Benocci T."/>
            <person name="Braus-Stromeyer S.A."/>
            <person name="Caldana C."/>
            <person name="Canovas D."/>
            <person name="Cerqueira G.C."/>
            <person name="Chen F."/>
            <person name="Chen W."/>
            <person name="Choi C."/>
            <person name="Clum A."/>
            <person name="Dos Santos R.A."/>
            <person name="Damasio A.R."/>
            <person name="Diallinas G."/>
            <person name="Emri T."/>
            <person name="Fekete E."/>
            <person name="Flipphi M."/>
            <person name="Freyberg S."/>
            <person name="Gallo A."/>
            <person name="Gournas C."/>
            <person name="Habgood R."/>
            <person name="Hainaut M."/>
            <person name="Harispe M.L."/>
            <person name="Henrissat B."/>
            <person name="Hilden K.S."/>
            <person name="Hope R."/>
            <person name="Hossain A."/>
            <person name="Karabika E."/>
            <person name="Karaffa L."/>
            <person name="Karanyi Z."/>
            <person name="Krasevec N."/>
            <person name="Kuo A."/>
            <person name="Kusch H."/>
            <person name="LaButti K."/>
            <person name="Lagendijk E.L."/>
            <person name="Lapidus A."/>
            <person name="Levasseur A."/>
            <person name="Lindquist E."/>
            <person name="Lipzen A."/>
            <person name="Logrieco A.F."/>
            <person name="MacCabe A."/>
            <person name="Maekelae M.R."/>
            <person name="Malavazi I."/>
            <person name="Melin P."/>
            <person name="Meyer V."/>
            <person name="Mielnichuk N."/>
            <person name="Miskei M."/>
            <person name="Molnar A.P."/>
            <person name="Mule G."/>
            <person name="Ngan C.Y."/>
            <person name="Orejas M."/>
            <person name="Orosz E."/>
            <person name="Ouedraogo J.P."/>
            <person name="Overkamp K.M."/>
            <person name="Park H.-S."/>
            <person name="Perrone G."/>
            <person name="Piumi F."/>
            <person name="Punt P.J."/>
            <person name="Ram A.F."/>
            <person name="Ramon A."/>
            <person name="Rauscher S."/>
            <person name="Record E."/>
            <person name="Riano-Pachon D.M."/>
            <person name="Robert V."/>
            <person name="Roehrig J."/>
            <person name="Ruller R."/>
            <person name="Salamov A."/>
            <person name="Salih N.S."/>
            <person name="Samson R.A."/>
            <person name="Sandor E."/>
            <person name="Sanguinetti M."/>
            <person name="Schuetze T."/>
            <person name="Sepcic K."/>
            <person name="Shelest E."/>
            <person name="Sherlock G."/>
            <person name="Sophianopoulou V."/>
            <person name="Squina F.M."/>
            <person name="Sun H."/>
            <person name="Susca A."/>
            <person name="Todd R.B."/>
            <person name="Tsang A."/>
            <person name="Unkles S.E."/>
            <person name="van de Wiele N."/>
            <person name="van Rossen-Uffink D."/>
            <person name="Oliveira J.V."/>
            <person name="Vesth T.C."/>
            <person name="Visser J."/>
            <person name="Yu J.-H."/>
            <person name="Zhou M."/>
            <person name="Andersen M.R."/>
            <person name="Archer D.B."/>
            <person name="Baker S.E."/>
            <person name="Benoit I."/>
            <person name="Brakhage A.A."/>
            <person name="Braus G.H."/>
            <person name="Fischer R."/>
            <person name="Frisvad J.C."/>
            <person name="Goldman G.H."/>
            <person name="Houbraken J."/>
            <person name="Oakley B."/>
            <person name="Pocsi I."/>
            <person name="Scazzocchio C."/>
            <person name="Seiboth B."/>
            <person name="vanKuyk P.A."/>
            <person name="Wortman J."/>
            <person name="Dyer P.S."/>
            <person name="Grigoriev I.V."/>
        </authorList>
    </citation>
    <scope>NUCLEOTIDE SEQUENCE [LARGE SCALE GENOMIC DNA]</scope>
    <source>
        <strain evidence="6">CBS 593.65</strain>
    </source>
</reference>
<dbReference type="GO" id="GO:0003924">
    <property type="term" value="F:GTPase activity"/>
    <property type="evidence" value="ECO:0007669"/>
    <property type="project" value="InterPro"/>
</dbReference>
<dbReference type="GO" id="GO:0006897">
    <property type="term" value="P:endocytosis"/>
    <property type="evidence" value="ECO:0007669"/>
    <property type="project" value="TreeGrafter"/>
</dbReference>
<dbReference type="Proteomes" id="UP000184356">
    <property type="component" value="Unassembled WGS sequence"/>
</dbReference>
<dbReference type="GO" id="GO:0005874">
    <property type="term" value="C:microtubule"/>
    <property type="evidence" value="ECO:0007669"/>
    <property type="project" value="TreeGrafter"/>
</dbReference>
<accession>A0A1L9TLW5</accession>
<evidence type="ECO:0000313" key="6">
    <source>
        <dbReference type="Proteomes" id="UP000184356"/>
    </source>
</evidence>
<dbReference type="AlphaFoldDB" id="A0A1L9TLW5"/>
<dbReference type="GO" id="GO:0016020">
    <property type="term" value="C:membrane"/>
    <property type="evidence" value="ECO:0007669"/>
    <property type="project" value="TreeGrafter"/>
</dbReference>
<dbReference type="Gene3D" id="1.20.120.1240">
    <property type="entry name" value="Dynamin, middle domain"/>
    <property type="match status" value="1"/>
</dbReference>
<keyword evidence="2" id="KW-0342">GTP-binding</keyword>
<sequence length="704" mass="78617">MKANMAVKAASDLHNEKRAKVLEIIDKLRELGVSESVSLPQLVVVGDQSSGKSSLLEGLTGLSFPVASDLCTRFATQIVLRRTSSDEAGAKITIIPGPAAQQDEAQEEKLKSFETVLEADKFDSDEFGRVFDQAAEAMGIPGPGTTDLESIEKRFSDDILKIELSGPDHHHLSVVDVPGLFHNPTKYQTEEDKGIIRSLIQNYIVDKRTIILAVMDARNNLANQGVFSMARAADPAGKRTVGIITKCDAVEEGDEAGVIRIAKNEVEKLTHGWFAVKNRSTQEIKEGITIDGRHRKEREFFSTTAPWTELPKDRVGIYALKRFLGELLYEHIKSEFPNVTKDIEGSLAVTEKDLELLGPSRQTAIDQRRFLTRTANLYQRGVDDALSGNYDVSLLADSALKLRMHVRELGDGFSKALAKSGHSKVFRTPSGELDAEYTRFGKENRKSKVHCDSEEDITTWIRRAYRDSRGTELPGTVNPRVLERLFRQQSSPWSGIALIYIGRVSEAVKTFNQDILGAIVRDKDVRERLLSRLERIQDATNVKAKKAFEEMLNDERGGILQTVNHYYAETLNAIRDERVRARLQGMGFGDTGYATVNLTQVMQGIHLSNEDQAVNDIHDILKAYYKVALKRFADNVVIQIVERHILGRDGPVRALCSDMVNDLDDTELLEIAGEKFLTSSMRNEMTAKRERFLSALEIAKEAGI</sequence>
<evidence type="ECO:0000259" key="4">
    <source>
        <dbReference type="PROSITE" id="PS51718"/>
    </source>
</evidence>
<dbReference type="InterPro" id="IPR000375">
    <property type="entry name" value="Dynamin_stalk"/>
</dbReference>
<dbReference type="PRINTS" id="PR00195">
    <property type="entry name" value="DYNAMIN"/>
</dbReference>